<dbReference type="EMBL" id="JACAZI010000012">
    <property type="protein sequence ID" value="KAF7347794.1"/>
    <property type="molecule type" value="Genomic_DNA"/>
</dbReference>
<feature type="domain" description="PHD-type" evidence="8">
    <location>
        <begin position="737"/>
        <end position="788"/>
    </location>
</feature>
<dbReference type="SMART" id="SM00249">
    <property type="entry name" value="PHD"/>
    <property type="match status" value="1"/>
</dbReference>
<feature type="compositionally biased region" description="Basic and acidic residues" evidence="7">
    <location>
        <begin position="290"/>
        <end position="300"/>
    </location>
</feature>
<keyword evidence="4" id="KW-0862">Zinc</keyword>
<feature type="region of interest" description="Disordered" evidence="7">
    <location>
        <begin position="528"/>
        <end position="728"/>
    </location>
</feature>
<evidence type="ECO:0000256" key="4">
    <source>
        <dbReference type="ARBA" id="ARBA00022833"/>
    </source>
</evidence>
<feature type="compositionally biased region" description="Low complexity" evidence="7">
    <location>
        <begin position="689"/>
        <end position="707"/>
    </location>
</feature>
<feature type="compositionally biased region" description="Polar residues" evidence="7">
    <location>
        <begin position="369"/>
        <end position="385"/>
    </location>
</feature>
<sequence>MSRRLDISSLLCDEPPKKEPDRPRPPEGQVVAETVVLAPHLVRNTNPRYEQPKPGQQSSDALDTLARAAALAEKHRDNRPEPPFARTPTRDPQILLSPVEDHHRLRTVPGFAPMAPPSRLVLEQQQQQQHQHHLRLLQHHQQQQQQQENAARQREHHEQMIHQERLQAQWDRERGRVADVMGLPMDLRPGRKSDPGQARPLTSPASNHHPSHLAHHQQMEPPNKKRRYSDSPVSNGFEWERTSSLKRTDERSILNPEVEFAHRPSSSSSSSGHSASPFGLPHRPRVPESVLERHGADRRIQSPPFPPGRRSPPGSLTGRTKPRKSDPDEPDVMPYAPERREYNTTVIHLPERERDEYVVEDRKHKKSHSQSQQPHAISRPVQQRDSPVEYSPPAAGASRRPDQQQQDTRPHGPPQRRPQPPLPARQREEDAHEWLLEHFADPSPGARRKPEPPMSPSPLPVPSHPKSQSPVHTNTKRVTSPLVPATMPEAAVALEEELASVRVPGANKVEPKDDEMDVDLAVSELVKETLETPKQEEGTVGMEVDVEDELLSLVDDRPRSRSTTRPPSVSRVPSGGSGSKPALRLQSATESESRHASPMAPSASSPSSFMFPPSERGSMPPPASTATGQGKSKEPAPKKKKESAVKAPPKPRATAATKPRTKPAPKPKVKTPSDAGPAVAKAKAPSAISRKSGSVAASVSRSRSTSVMPGGSVGPDGSEKPEDDEEDALVTAAEDDKLYCICKTKYDEDRFMIACDKCDEWYHTQCVDMPDLVVDLVDQFFCPLCIEKNPNLSLKTTYKQRCRYGLDHPEPDSPKACHKPAQGDFSKYCSPRKRIETFTKNGGKKELLWDSVKDAQKREAVVIVYGQEVSPKNEGADSCMKENGDAVPASVVTPRVKQQSMGKVEREMASLNAVLDEIVTLREDLKDGMDIVLWRERLLELASDRAEQVGQCGWDQRLCFGDDEWAEFGAGVLESYEDGAKEGGMQVDGAPDAEEWWCVGKEKCDRHAGWQAIRGKDIAKEREKKEEALYRLTTREREIRKRIEDIVEPYNRSRCLDPGAAAPLKSSKLVNGNAKGKTTNGDSKKGKKRKNPS</sequence>
<dbReference type="GO" id="GO:0008270">
    <property type="term" value="F:zinc ion binding"/>
    <property type="evidence" value="ECO:0007669"/>
    <property type="project" value="UniProtKB-KW"/>
</dbReference>
<accession>A0A8H6XWP7</accession>
<dbReference type="InterPro" id="IPR037869">
    <property type="entry name" value="Spp1/CFP1"/>
</dbReference>
<evidence type="ECO:0000256" key="6">
    <source>
        <dbReference type="PROSITE-ProRule" id="PRU00146"/>
    </source>
</evidence>
<reference evidence="9" key="1">
    <citation type="submission" date="2020-05" db="EMBL/GenBank/DDBJ databases">
        <title>Mycena genomes resolve the evolution of fungal bioluminescence.</title>
        <authorList>
            <person name="Tsai I.J."/>
        </authorList>
    </citation>
    <scope>NUCLEOTIDE SEQUENCE</scope>
    <source>
        <strain evidence="9">CCC161011</strain>
    </source>
</reference>
<evidence type="ECO:0000256" key="2">
    <source>
        <dbReference type="ARBA" id="ARBA00022723"/>
    </source>
</evidence>
<dbReference type="PROSITE" id="PS01359">
    <property type="entry name" value="ZF_PHD_1"/>
    <property type="match status" value="1"/>
</dbReference>
<feature type="compositionally biased region" description="Low complexity" evidence="7">
    <location>
        <begin position="265"/>
        <end position="276"/>
    </location>
</feature>
<feature type="region of interest" description="Disordered" evidence="7">
    <location>
        <begin position="127"/>
        <end position="159"/>
    </location>
</feature>
<feature type="region of interest" description="Disordered" evidence="7">
    <location>
        <begin position="69"/>
        <end position="91"/>
    </location>
</feature>
<feature type="compositionally biased region" description="Basic and acidic residues" evidence="7">
    <location>
        <begin position="528"/>
        <end position="537"/>
    </location>
</feature>
<gene>
    <name evidence="9" type="ORF">MVEN_01536900</name>
</gene>
<dbReference type="CDD" id="cd16039">
    <property type="entry name" value="PHD_SPP1"/>
    <property type="match status" value="1"/>
</dbReference>
<dbReference type="Pfam" id="PF00628">
    <property type="entry name" value="PHD"/>
    <property type="match status" value="1"/>
</dbReference>
<keyword evidence="10" id="KW-1185">Reference proteome</keyword>
<dbReference type="InterPro" id="IPR011011">
    <property type="entry name" value="Znf_FYVE_PHD"/>
</dbReference>
<dbReference type="GO" id="GO:0048188">
    <property type="term" value="C:Set1C/COMPASS complex"/>
    <property type="evidence" value="ECO:0007669"/>
    <property type="project" value="InterPro"/>
</dbReference>
<dbReference type="Gene3D" id="3.30.40.10">
    <property type="entry name" value="Zinc/RING finger domain, C3HC4 (zinc finger)"/>
    <property type="match status" value="1"/>
</dbReference>
<dbReference type="PANTHER" id="PTHR46174:SF1">
    <property type="entry name" value="CXXC-TYPE ZINC FINGER PROTEIN 1"/>
    <property type="match status" value="1"/>
</dbReference>
<dbReference type="SUPFAM" id="SSF57903">
    <property type="entry name" value="FYVE/PHD zinc finger"/>
    <property type="match status" value="1"/>
</dbReference>
<proteinExistence type="predicted"/>
<comment type="subcellular location">
    <subcellularLocation>
        <location evidence="1">Nucleus</location>
    </subcellularLocation>
</comment>
<feature type="compositionally biased region" description="Polar residues" evidence="7">
    <location>
        <begin position="468"/>
        <end position="478"/>
    </location>
</feature>
<dbReference type="AlphaFoldDB" id="A0A8H6XWP7"/>
<feature type="compositionally biased region" description="Basic and acidic residues" evidence="7">
    <location>
        <begin position="349"/>
        <end position="362"/>
    </location>
</feature>
<feature type="compositionally biased region" description="Pro residues" evidence="7">
    <location>
        <begin position="411"/>
        <end position="423"/>
    </location>
</feature>
<feature type="region of interest" description="Disordered" evidence="7">
    <location>
        <begin position="1053"/>
        <end position="1093"/>
    </location>
</feature>
<dbReference type="PANTHER" id="PTHR46174">
    <property type="entry name" value="CXXC-TYPE ZINC FINGER PROTEIN 1"/>
    <property type="match status" value="1"/>
</dbReference>
<feature type="compositionally biased region" description="Basic and acidic residues" evidence="7">
    <location>
        <begin position="425"/>
        <end position="440"/>
    </location>
</feature>
<feature type="region of interest" description="Disordered" evidence="7">
    <location>
        <begin position="181"/>
        <end position="481"/>
    </location>
</feature>
<feature type="compositionally biased region" description="Low complexity" evidence="7">
    <location>
        <begin position="561"/>
        <end position="574"/>
    </location>
</feature>
<evidence type="ECO:0000256" key="5">
    <source>
        <dbReference type="ARBA" id="ARBA00023242"/>
    </source>
</evidence>
<organism evidence="9 10">
    <name type="scientific">Mycena venus</name>
    <dbReference type="NCBI Taxonomy" id="2733690"/>
    <lineage>
        <taxon>Eukaryota</taxon>
        <taxon>Fungi</taxon>
        <taxon>Dikarya</taxon>
        <taxon>Basidiomycota</taxon>
        <taxon>Agaricomycotina</taxon>
        <taxon>Agaricomycetes</taxon>
        <taxon>Agaricomycetidae</taxon>
        <taxon>Agaricales</taxon>
        <taxon>Marasmiineae</taxon>
        <taxon>Mycenaceae</taxon>
        <taxon>Mycena</taxon>
    </lineage>
</organism>
<dbReference type="PROSITE" id="PS50016">
    <property type="entry name" value="ZF_PHD_2"/>
    <property type="match status" value="1"/>
</dbReference>
<feature type="region of interest" description="Disordered" evidence="7">
    <location>
        <begin position="1"/>
        <end position="29"/>
    </location>
</feature>
<feature type="compositionally biased region" description="Basic and acidic residues" evidence="7">
    <location>
        <begin position="14"/>
        <end position="25"/>
    </location>
</feature>
<evidence type="ECO:0000313" key="9">
    <source>
        <dbReference type="EMBL" id="KAF7347794.1"/>
    </source>
</evidence>
<comment type="caution">
    <text evidence="9">The sequence shown here is derived from an EMBL/GenBank/DDBJ whole genome shotgun (WGS) entry which is preliminary data.</text>
</comment>
<dbReference type="InterPro" id="IPR019786">
    <property type="entry name" value="Zinc_finger_PHD-type_CS"/>
</dbReference>
<dbReference type="GO" id="GO:0045893">
    <property type="term" value="P:positive regulation of DNA-templated transcription"/>
    <property type="evidence" value="ECO:0007669"/>
    <property type="project" value="TreeGrafter"/>
</dbReference>
<feature type="compositionally biased region" description="Pro residues" evidence="7">
    <location>
        <begin position="452"/>
        <end position="463"/>
    </location>
</feature>
<dbReference type="Proteomes" id="UP000620124">
    <property type="component" value="Unassembled WGS sequence"/>
</dbReference>
<evidence type="ECO:0000256" key="1">
    <source>
        <dbReference type="ARBA" id="ARBA00004123"/>
    </source>
</evidence>
<protein>
    <recommendedName>
        <fullName evidence="8">PHD-type domain-containing protein</fullName>
    </recommendedName>
</protein>
<dbReference type="InterPro" id="IPR019787">
    <property type="entry name" value="Znf_PHD-finger"/>
</dbReference>
<evidence type="ECO:0000256" key="7">
    <source>
        <dbReference type="SAM" id="MobiDB-lite"/>
    </source>
</evidence>
<keyword evidence="3 6" id="KW-0863">Zinc-finger</keyword>
<dbReference type="InterPro" id="IPR001965">
    <property type="entry name" value="Znf_PHD"/>
</dbReference>
<name>A0A8H6XWP7_9AGAR</name>
<keyword evidence="2" id="KW-0479">Metal-binding</keyword>
<feature type="compositionally biased region" description="Basic residues" evidence="7">
    <location>
        <begin position="659"/>
        <end position="669"/>
    </location>
</feature>
<keyword evidence="5" id="KW-0539">Nucleus</keyword>
<evidence type="ECO:0000313" key="10">
    <source>
        <dbReference type="Proteomes" id="UP000620124"/>
    </source>
</evidence>
<evidence type="ECO:0000256" key="3">
    <source>
        <dbReference type="ARBA" id="ARBA00022771"/>
    </source>
</evidence>
<dbReference type="OrthoDB" id="436852at2759"/>
<feature type="compositionally biased region" description="Low complexity" evidence="7">
    <location>
        <begin position="596"/>
        <end position="614"/>
    </location>
</feature>
<dbReference type="InterPro" id="IPR013083">
    <property type="entry name" value="Znf_RING/FYVE/PHD"/>
</dbReference>
<feature type="compositionally biased region" description="Basic and acidic residues" evidence="7">
    <location>
        <begin position="238"/>
        <end position="252"/>
    </location>
</feature>
<evidence type="ECO:0000259" key="8">
    <source>
        <dbReference type="PROSITE" id="PS50016"/>
    </source>
</evidence>